<feature type="region of interest" description="Disordered" evidence="1">
    <location>
        <begin position="1"/>
        <end position="112"/>
    </location>
</feature>
<evidence type="ECO:0000313" key="2">
    <source>
        <dbReference type="EMBL" id="OSX71289.1"/>
    </source>
</evidence>
<feature type="compositionally biased region" description="Basic residues" evidence="1">
    <location>
        <begin position="35"/>
        <end position="55"/>
    </location>
</feature>
<sequence length="302" mass="31957">MPPLHRPRRSSLGPPLRDRPGHVGGHCHACAGARPRLRRRRRRPPPPRAAPRRRRDGGGHCVGGGQRSDGAAQGGGGGGAPVGDGGTGGRARQPPRHAAGDAAGEEGGHGGHWWVGGGRREARLAGRRRCWCRGRGRGRDCHGRRCRCRRRPDRRRPTAVAAGRRAARRRHRRRRSVGGTTPAPARAAGPGRNASVCIFPCSSAGADSFSREKQTAARPWRVPECRRCLLDGGVARSIVGAGGAARTNDGGACGCSVPLPRRACAVRVRGGVADAPASVCARRLGMRTSVRSWVRGPPRCVL</sequence>
<dbReference type="Proteomes" id="UP000218209">
    <property type="component" value="Unassembled WGS sequence"/>
</dbReference>
<feature type="region of interest" description="Disordered" evidence="1">
    <location>
        <begin position="152"/>
        <end position="190"/>
    </location>
</feature>
<dbReference type="AlphaFoldDB" id="A0A1X6NRN8"/>
<protein>
    <submittedName>
        <fullName evidence="2">Uncharacterized protein</fullName>
    </submittedName>
</protein>
<reference evidence="2 3" key="1">
    <citation type="submission" date="2017-03" db="EMBL/GenBank/DDBJ databases">
        <title>WGS assembly of Porphyra umbilicalis.</title>
        <authorList>
            <person name="Brawley S.H."/>
            <person name="Blouin N.A."/>
            <person name="Ficko-Blean E."/>
            <person name="Wheeler G.L."/>
            <person name="Lohr M."/>
            <person name="Goodson H.V."/>
            <person name="Jenkins J.W."/>
            <person name="Blaby-Haas C.E."/>
            <person name="Helliwell K.E."/>
            <person name="Chan C."/>
            <person name="Marriage T."/>
            <person name="Bhattacharya D."/>
            <person name="Klein A.S."/>
            <person name="Badis Y."/>
            <person name="Brodie J."/>
            <person name="Cao Y."/>
            <person name="Collen J."/>
            <person name="Dittami S.M."/>
            <person name="Gachon C.M."/>
            <person name="Green B.R."/>
            <person name="Karpowicz S."/>
            <person name="Kim J.W."/>
            <person name="Kudahl U."/>
            <person name="Lin S."/>
            <person name="Michel G."/>
            <person name="Mittag M."/>
            <person name="Olson B.J."/>
            <person name="Pangilinan J."/>
            <person name="Peng Y."/>
            <person name="Qiu H."/>
            <person name="Shu S."/>
            <person name="Singer J.T."/>
            <person name="Smith A.G."/>
            <person name="Sprecher B.N."/>
            <person name="Wagner V."/>
            <person name="Wang W."/>
            <person name="Wang Z.-Y."/>
            <person name="Yan J."/>
            <person name="Yarish C."/>
            <person name="Zoeuner-Riek S."/>
            <person name="Zhuang Y."/>
            <person name="Zou Y."/>
            <person name="Lindquist E.A."/>
            <person name="Grimwood J."/>
            <person name="Barry K."/>
            <person name="Rokhsar D.S."/>
            <person name="Schmutz J."/>
            <person name="Stiller J.W."/>
            <person name="Grossman A.R."/>
            <person name="Prochnik S.E."/>
        </authorList>
    </citation>
    <scope>NUCLEOTIDE SEQUENCE [LARGE SCALE GENOMIC DNA]</scope>
    <source>
        <strain evidence="2">4086291</strain>
    </source>
</reference>
<keyword evidence="3" id="KW-1185">Reference proteome</keyword>
<gene>
    <name evidence="2" type="ORF">BU14_0562s0002</name>
</gene>
<accession>A0A1X6NRN8</accession>
<feature type="compositionally biased region" description="Basic residues" evidence="1">
    <location>
        <begin position="165"/>
        <end position="176"/>
    </location>
</feature>
<dbReference type="EMBL" id="KV919148">
    <property type="protein sequence ID" value="OSX71289.1"/>
    <property type="molecule type" value="Genomic_DNA"/>
</dbReference>
<name>A0A1X6NRN8_PORUM</name>
<feature type="compositionally biased region" description="Gly residues" evidence="1">
    <location>
        <begin position="59"/>
        <end position="89"/>
    </location>
</feature>
<feature type="compositionally biased region" description="Low complexity" evidence="1">
    <location>
        <begin position="90"/>
        <end position="102"/>
    </location>
</feature>
<organism evidence="2 3">
    <name type="scientific">Porphyra umbilicalis</name>
    <name type="common">Purple laver</name>
    <name type="synonym">Red alga</name>
    <dbReference type="NCBI Taxonomy" id="2786"/>
    <lineage>
        <taxon>Eukaryota</taxon>
        <taxon>Rhodophyta</taxon>
        <taxon>Bangiophyceae</taxon>
        <taxon>Bangiales</taxon>
        <taxon>Bangiaceae</taxon>
        <taxon>Porphyra</taxon>
    </lineage>
</organism>
<feature type="compositionally biased region" description="Low complexity" evidence="1">
    <location>
        <begin position="178"/>
        <end position="190"/>
    </location>
</feature>
<proteinExistence type="predicted"/>
<evidence type="ECO:0000256" key="1">
    <source>
        <dbReference type="SAM" id="MobiDB-lite"/>
    </source>
</evidence>
<evidence type="ECO:0000313" key="3">
    <source>
        <dbReference type="Proteomes" id="UP000218209"/>
    </source>
</evidence>